<dbReference type="Gene3D" id="3.60.110.10">
    <property type="entry name" value="Carbon-nitrogen hydrolase"/>
    <property type="match status" value="1"/>
</dbReference>
<name>A0A517XZ68_9BACT</name>
<dbReference type="PANTHER" id="PTHR43674">
    <property type="entry name" value="NITRILASE C965.09-RELATED"/>
    <property type="match status" value="1"/>
</dbReference>
<feature type="domain" description="CN hydrolase" evidence="2">
    <location>
        <begin position="5"/>
        <end position="245"/>
    </location>
</feature>
<dbReference type="InterPro" id="IPR036526">
    <property type="entry name" value="C-N_Hydrolase_sf"/>
</dbReference>
<dbReference type="CDD" id="cd07197">
    <property type="entry name" value="nitrilase"/>
    <property type="match status" value="1"/>
</dbReference>
<dbReference type="RefSeq" id="WP_145242836.1">
    <property type="nucleotide sequence ID" value="NZ_CP036273.1"/>
</dbReference>
<dbReference type="Proteomes" id="UP000319576">
    <property type="component" value="Chromosome"/>
</dbReference>
<dbReference type="PANTHER" id="PTHR43674:SF2">
    <property type="entry name" value="BETA-UREIDOPROPIONASE"/>
    <property type="match status" value="1"/>
</dbReference>
<dbReference type="KEGG" id="uli:ETAA1_47900"/>
<dbReference type="GO" id="GO:0004040">
    <property type="term" value="F:amidase activity"/>
    <property type="evidence" value="ECO:0007669"/>
    <property type="project" value="UniProtKB-EC"/>
</dbReference>
<sequence>MADTWTVAGVQMDCRLADPAENVAAIVARLNRAADRSARLVVFPECVVTGYGFDSRDAVRAAAQTIPGPATDEVAKACARRGVWAVFGLIEHDHATGKLFNACALVGPDGLVASYRKLHLPCLGADRFTDPGDRPFAVHDLGGLKLGMNICFDGSFPESARVLTLLGADLIVLPTNWATNARMMAELVSPARGWENHVYYLAVNRVGDEAGFTYLGYSSAADYFGNVLHRSPVGAEDVFTIEVDPAAARQKRQVHCHGVYEIDRVNWRRPEMYGPLVEGTTFTGHMNRE</sequence>
<dbReference type="SUPFAM" id="SSF56317">
    <property type="entry name" value="Carbon-nitrogen hydrolase"/>
    <property type="match status" value="1"/>
</dbReference>
<dbReference type="EC" id="3.5.1.4" evidence="3"/>
<evidence type="ECO:0000313" key="3">
    <source>
        <dbReference type="EMBL" id="QDU22802.1"/>
    </source>
</evidence>
<gene>
    <name evidence="3" type="ORF">ETAA1_47900</name>
</gene>
<dbReference type="InterPro" id="IPR003010">
    <property type="entry name" value="C-N_Hydrolase"/>
</dbReference>
<evidence type="ECO:0000256" key="1">
    <source>
        <dbReference type="ARBA" id="ARBA00022801"/>
    </source>
</evidence>
<dbReference type="OrthoDB" id="2826359at2"/>
<dbReference type="PROSITE" id="PS50263">
    <property type="entry name" value="CN_HYDROLASE"/>
    <property type="match status" value="1"/>
</dbReference>
<keyword evidence="4" id="KW-1185">Reference proteome</keyword>
<organism evidence="3 4">
    <name type="scientific">Urbifossiella limnaea</name>
    <dbReference type="NCBI Taxonomy" id="2528023"/>
    <lineage>
        <taxon>Bacteria</taxon>
        <taxon>Pseudomonadati</taxon>
        <taxon>Planctomycetota</taxon>
        <taxon>Planctomycetia</taxon>
        <taxon>Gemmatales</taxon>
        <taxon>Gemmataceae</taxon>
        <taxon>Urbifossiella</taxon>
    </lineage>
</organism>
<evidence type="ECO:0000313" key="4">
    <source>
        <dbReference type="Proteomes" id="UP000319576"/>
    </source>
</evidence>
<reference evidence="3 4" key="1">
    <citation type="submission" date="2019-02" db="EMBL/GenBank/DDBJ databases">
        <title>Deep-cultivation of Planctomycetes and their phenomic and genomic characterization uncovers novel biology.</title>
        <authorList>
            <person name="Wiegand S."/>
            <person name="Jogler M."/>
            <person name="Boedeker C."/>
            <person name="Pinto D."/>
            <person name="Vollmers J."/>
            <person name="Rivas-Marin E."/>
            <person name="Kohn T."/>
            <person name="Peeters S.H."/>
            <person name="Heuer A."/>
            <person name="Rast P."/>
            <person name="Oberbeckmann S."/>
            <person name="Bunk B."/>
            <person name="Jeske O."/>
            <person name="Meyerdierks A."/>
            <person name="Storesund J.E."/>
            <person name="Kallscheuer N."/>
            <person name="Luecker S."/>
            <person name="Lage O.M."/>
            <person name="Pohl T."/>
            <person name="Merkel B.J."/>
            <person name="Hornburger P."/>
            <person name="Mueller R.-W."/>
            <person name="Bruemmer F."/>
            <person name="Labrenz M."/>
            <person name="Spormann A.M."/>
            <person name="Op den Camp H."/>
            <person name="Overmann J."/>
            <person name="Amann R."/>
            <person name="Jetten M.S.M."/>
            <person name="Mascher T."/>
            <person name="Medema M.H."/>
            <person name="Devos D.P."/>
            <person name="Kaster A.-K."/>
            <person name="Ovreas L."/>
            <person name="Rohde M."/>
            <person name="Galperin M.Y."/>
            <person name="Jogler C."/>
        </authorList>
    </citation>
    <scope>NUCLEOTIDE SEQUENCE [LARGE SCALE GENOMIC DNA]</scope>
    <source>
        <strain evidence="3 4">ETA_A1</strain>
    </source>
</reference>
<dbReference type="Pfam" id="PF00795">
    <property type="entry name" value="CN_hydrolase"/>
    <property type="match status" value="1"/>
</dbReference>
<dbReference type="EMBL" id="CP036273">
    <property type="protein sequence ID" value="QDU22802.1"/>
    <property type="molecule type" value="Genomic_DNA"/>
</dbReference>
<dbReference type="InterPro" id="IPR050345">
    <property type="entry name" value="Aliph_Amidase/BUP"/>
</dbReference>
<proteinExistence type="predicted"/>
<dbReference type="AlphaFoldDB" id="A0A517XZ68"/>
<accession>A0A517XZ68</accession>
<evidence type="ECO:0000259" key="2">
    <source>
        <dbReference type="PROSITE" id="PS50263"/>
    </source>
</evidence>
<protein>
    <submittedName>
        <fullName evidence="3">Aliphatic amidase</fullName>
        <ecNumber evidence="3">3.5.1.4</ecNumber>
    </submittedName>
</protein>
<keyword evidence="1 3" id="KW-0378">Hydrolase</keyword>